<keyword evidence="1" id="KW-1133">Transmembrane helix</keyword>
<proteinExistence type="predicted"/>
<dbReference type="RefSeq" id="WP_074403488.1">
    <property type="nucleotide sequence ID" value="NZ_CBCPJQ010000006.1"/>
</dbReference>
<dbReference type="Proteomes" id="UP000297938">
    <property type="component" value="Unassembled WGS sequence"/>
</dbReference>
<dbReference type="AlphaFoldDB" id="A0A2R8A3J2"/>
<evidence type="ECO:0000313" key="3">
    <source>
        <dbReference type="Proteomes" id="UP000297938"/>
    </source>
</evidence>
<keyword evidence="1" id="KW-0472">Membrane</keyword>
<gene>
    <name evidence="2" type="ORF">CKN69_04555</name>
</gene>
<comment type="caution">
    <text evidence="2">The sequence shown here is derived from an EMBL/GenBank/DDBJ whole genome shotgun (WGS) entry which is preliminary data.</text>
</comment>
<accession>A0A2R8A3J2</accession>
<sequence length="141" mass="15928">MHHPKKLALLFCVIALLAIIGFFIITTNTGDLKKKLIHTTWTIHTAEGEVGTVLFNKDTASFSIKCSDGRKEKIKGYFKVNNYTRKIKIKNSKKELTISVENTKFNEFDKGSNTVNLEGFCDYSYPNTVDGVMEKSIKLSD</sequence>
<reference evidence="2 3" key="1">
    <citation type="journal article" date="2018" name="Int. J. Food Microbiol.">
        <title>Growth of Carnobacterium spp. isolated from chilled vacuum-packaged meat under relevant acidic conditions.</title>
        <authorList>
            <person name="Zhang P."/>
            <person name="Badoni M."/>
            <person name="Ganzle M."/>
            <person name="Yang X."/>
        </authorList>
    </citation>
    <scope>NUCLEOTIDE SEQUENCE [LARGE SCALE GENOMIC DNA]</scope>
    <source>
        <strain evidence="2 3">B2</strain>
    </source>
</reference>
<feature type="transmembrane region" description="Helical" evidence="1">
    <location>
        <begin position="7"/>
        <end position="25"/>
    </location>
</feature>
<organism evidence="2 3">
    <name type="scientific">Carnobacterium divergens</name>
    <name type="common">Lactobacillus divergens</name>
    <dbReference type="NCBI Taxonomy" id="2748"/>
    <lineage>
        <taxon>Bacteria</taxon>
        <taxon>Bacillati</taxon>
        <taxon>Bacillota</taxon>
        <taxon>Bacilli</taxon>
        <taxon>Lactobacillales</taxon>
        <taxon>Carnobacteriaceae</taxon>
        <taxon>Carnobacterium</taxon>
    </lineage>
</organism>
<evidence type="ECO:0000313" key="2">
    <source>
        <dbReference type="EMBL" id="TFJ27808.1"/>
    </source>
</evidence>
<evidence type="ECO:0000256" key="1">
    <source>
        <dbReference type="SAM" id="Phobius"/>
    </source>
</evidence>
<dbReference type="STRING" id="2748.CDIV41_50086"/>
<dbReference type="EMBL" id="NRPP01000008">
    <property type="protein sequence ID" value="TFJ27808.1"/>
    <property type="molecule type" value="Genomic_DNA"/>
</dbReference>
<keyword evidence="1" id="KW-0812">Transmembrane</keyword>
<name>A0A2R8A3J2_CARDV</name>
<protein>
    <submittedName>
        <fullName evidence="2">Uncharacterized protein</fullName>
    </submittedName>
</protein>